<evidence type="ECO:0008006" key="3">
    <source>
        <dbReference type="Google" id="ProtNLM"/>
    </source>
</evidence>
<name>A0AAV4X6C1_CAEEX</name>
<comment type="caution">
    <text evidence="1">The sequence shown here is derived from an EMBL/GenBank/DDBJ whole genome shotgun (WGS) entry which is preliminary data.</text>
</comment>
<evidence type="ECO:0000313" key="2">
    <source>
        <dbReference type="Proteomes" id="UP001054945"/>
    </source>
</evidence>
<dbReference type="EMBL" id="BPLR01017190">
    <property type="protein sequence ID" value="GIY89344.1"/>
    <property type="molecule type" value="Genomic_DNA"/>
</dbReference>
<sequence>MRNVCPSLKTSKISINAKVLKEISMQRARHEPQVYVPQTSKNKKKKKFLHIPTKHESIKKWLRKYLHNFHSKSERGVCCYTA</sequence>
<proteinExistence type="predicted"/>
<protein>
    <recommendedName>
        <fullName evidence="3">Ribosomal protein S10</fullName>
    </recommendedName>
</protein>
<gene>
    <name evidence="1" type="ORF">CEXT_235401</name>
</gene>
<keyword evidence="2" id="KW-1185">Reference proteome</keyword>
<dbReference type="Proteomes" id="UP001054945">
    <property type="component" value="Unassembled WGS sequence"/>
</dbReference>
<reference evidence="1 2" key="1">
    <citation type="submission" date="2021-06" db="EMBL/GenBank/DDBJ databases">
        <title>Caerostris extrusa draft genome.</title>
        <authorList>
            <person name="Kono N."/>
            <person name="Arakawa K."/>
        </authorList>
    </citation>
    <scope>NUCLEOTIDE SEQUENCE [LARGE SCALE GENOMIC DNA]</scope>
</reference>
<evidence type="ECO:0000313" key="1">
    <source>
        <dbReference type="EMBL" id="GIY89344.1"/>
    </source>
</evidence>
<dbReference type="AlphaFoldDB" id="A0AAV4X6C1"/>
<organism evidence="1 2">
    <name type="scientific">Caerostris extrusa</name>
    <name type="common">Bark spider</name>
    <name type="synonym">Caerostris bankana</name>
    <dbReference type="NCBI Taxonomy" id="172846"/>
    <lineage>
        <taxon>Eukaryota</taxon>
        <taxon>Metazoa</taxon>
        <taxon>Ecdysozoa</taxon>
        <taxon>Arthropoda</taxon>
        <taxon>Chelicerata</taxon>
        <taxon>Arachnida</taxon>
        <taxon>Araneae</taxon>
        <taxon>Araneomorphae</taxon>
        <taxon>Entelegynae</taxon>
        <taxon>Araneoidea</taxon>
        <taxon>Araneidae</taxon>
        <taxon>Caerostris</taxon>
    </lineage>
</organism>
<accession>A0AAV4X6C1</accession>